<feature type="region of interest" description="Disordered" evidence="1">
    <location>
        <begin position="69"/>
        <end position="158"/>
    </location>
</feature>
<reference evidence="2 3" key="1">
    <citation type="submission" date="2017-12" db="EMBL/GenBank/DDBJ databases">
        <title>Hemimetabolous genomes reveal molecular basis of termite eusociality.</title>
        <authorList>
            <person name="Harrison M.C."/>
            <person name="Jongepier E."/>
            <person name="Robertson H.M."/>
            <person name="Arning N."/>
            <person name="Bitard-Feildel T."/>
            <person name="Chao H."/>
            <person name="Childers C.P."/>
            <person name="Dinh H."/>
            <person name="Doddapaneni H."/>
            <person name="Dugan S."/>
            <person name="Gowin J."/>
            <person name="Greiner C."/>
            <person name="Han Y."/>
            <person name="Hu H."/>
            <person name="Hughes D.S.T."/>
            <person name="Huylmans A.-K."/>
            <person name="Kemena C."/>
            <person name="Kremer L.P.M."/>
            <person name="Lee S.L."/>
            <person name="Lopez-Ezquerra A."/>
            <person name="Mallet L."/>
            <person name="Monroy-Kuhn J.M."/>
            <person name="Moser A."/>
            <person name="Murali S.C."/>
            <person name="Muzny D.M."/>
            <person name="Otani S."/>
            <person name="Piulachs M.-D."/>
            <person name="Poelchau M."/>
            <person name="Qu J."/>
            <person name="Schaub F."/>
            <person name="Wada-Katsumata A."/>
            <person name="Worley K.C."/>
            <person name="Xie Q."/>
            <person name="Ylla G."/>
            <person name="Poulsen M."/>
            <person name="Gibbs R.A."/>
            <person name="Schal C."/>
            <person name="Richards S."/>
            <person name="Belles X."/>
            <person name="Korb J."/>
            <person name="Bornberg-Bauer E."/>
        </authorList>
    </citation>
    <scope>NUCLEOTIDE SEQUENCE [LARGE SCALE GENOMIC DNA]</scope>
    <source>
        <tissue evidence="2">Whole body</tissue>
    </source>
</reference>
<keyword evidence="3" id="KW-1185">Reference proteome</keyword>
<dbReference type="AlphaFoldDB" id="A0A2J7RAP5"/>
<protein>
    <submittedName>
        <fullName evidence="2">Uncharacterized protein</fullName>
    </submittedName>
</protein>
<dbReference type="Proteomes" id="UP000235965">
    <property type="component" value="Unassembled WGS sequence"/>
</dbReference>
<dbReference type="EMBL" id="NEVH01006566">
    <property type="protein sequence ID" value="PNF37904.1"/>
    <property type="molecule type" value="Genomic_DNA"/>
</dbReference>
<evidence type="ECO:0000313" key="2">
    <source>
        <dbReference type="EMBL" id="PNF37904.1"/>
    </source>
</evidence>
<comment type="caution">
    <text evidence="2">The sequence shown here is derived from an EMBL/GenBank/DDBJ whole genome shotgun (WGS) entry which is preliminary data.</text>
</comment>
<dbReference type="OrthoDB" id="6106100at2759"/>
<organism evidence="2 3">
    <name type="scientific">Cryptotermes secundus</name>
    <dbReference type="NCBI Taxonomy" id="105785"/>
    <lineage>
        <taxon>Eukaryota</taxon>
        <taxon>Metazoa</taxon>
        <taxon>Ecdysozoa</taxon>
        <taxon>Arthropoda</taxon>
        <taxon>Hexapoda</taxon>
        <taxon>Insecta</taxon>
        <taxon>Pterygota</taxon>
        <taxon>Neoptera</taxon>
        <taxon>Polyneoptera</taxon>
        <taxon>Dictyoptera</taxon>
        <taxon>Blattodea</taxon>
        <taxon>Blattoidea</taxon>
        <taxon>Termitoidae</taxon>
        <taxon>Kalotermitidae</taxon>
        <taxon>Cryptotermitinae</taxon>
        <taxon>Cryptotermes</taxon>
    </lineage>
</organism>
<proteinExistence type="predicted"/>
<feature type="compositionally biased region" description="Polar residues" evidence="1">
    <location>
        <begin position="184"/>
        <end position="197"/>
    </location>
</feature>
<feature type="region of interest" description="Disordered" evidence="1">
    <location>
        <begin position="184"/>
        <end position="214"/>
    </location>
</feature>
<evidence type="ECO:0000256" key="1">
    <source>
        <dbReference type="SAM" id="MobiDB-lite"/>
    </source>
</evidence>
<sequence>MGRKDRIKTAAKKLKRRHATSISNLQADDINQHSRATRIRQMFSNDANKYHCENLPGVIHSKSGVVTFKKLDGPLNSGVSRKRKKPGTDPSPSATKDKSMPDLAGSPSDGLLQPDGDKAFYENLPFHGMQSAPNKNRQQQQHQLHHHHHHHHYNLTSSHHLLLTPSNTKTTSLNLQQTSIALGGKQQPQPLYGSTRQNSKTNNSGSRSSNRTYLPPMRLEYQQPYYVSEPYVTDSIVYADLALAGNGRREPHLLSHYRAPQNSTEYAILKFHDVGQEIDV</sequence>
<gene>
    <name evidence="2" type="ORF">B7P43_G06204</name>
</gene>
<evidence type="ECO:0000313" key="3">
    <source>
        <dbReference type="Proteomes" id="UP000235965"/>
    </source>
</evidence>
<feature type="compositionally biased region" description="Low complexity" evidence="1">
    <location>
        <begin position="198"/>
        <end position="212"/>
    </location>
</feature>
<name>A0A2J7RAP5_9NEOP</name>
<accession>A0A2J7RAP5</accession>
<feature type="compositionally biased region" description="Basic residues" evidence="1">
    <location>
        <begin position="143"/>
        <end position="153"/>
    </location>
</feature>